<dbReference type="CDD" id="cd00730">
    <property type="entry name" value="rubredoxin"/>
    <property type="match status" value="1"/>
</dbReference>
<evidence type="ECO:0000313" key="8">
    <source>
        <dbReference type="EMBL" id="PJE79550.1"/>
    </source>
</evidence>
<evidence type="ECO:0000256" key="5">
    <source>
        <dbReference type="ARBA" id="ARBA00022982"/>
    </source>
</evidence>
<comment type="caution">
    <text evidence="8">The sequence shown here is derived from an EMBL/GenBank/DDBJ whole genome shotgun (WGS) entry which is preliminary data.</text>
</comment>
<evidence type="ECO:0000259" key="7">
    <source>
        <dbReference type="PROSITE" id="PS50903"/>
    </source>
</evidence>
<dbReference type="PANTHER" id="PTHR47627:SF1">
    <property type="entry name" value="RUBREDOXIN-1-RELATED"/>
    <property type="match status" value="1"/>
</dbReference>
<sequence>MKKWQCVVCGFVYDEALGLEEDGIAPGTRWEDIPDDWHCPDCGVGKEDFEMMTDE</sequence>
<evidence type="ECO:0000256" key="4">
    <source>
        <dbReference type="ARBA" id="ARBA00022723"/>
    </source>
</evidence>
<dbReference type="PIRSF" id="PIRSF000071">
    <property type="entry name" value="Rubredoxin"/>
    <property type="match status" value="1"/>
</dbReference>
<keyword evidence="6" id="KW-0408">Iron</keyword>
<dbReference type="PRINTS" id="PR00163">
    <property type="entry name" value="RUBREDOXIN"/>
</dbReference>
<protein>
    <submittedName>
        <fullName evidence="8">Rubredoxin-2</fullName>
    </submittedName>
</protein>
<evidence type="ECO:0000256" key="1">
    <source>
        <dbReference type="ARBA" id="ARBA00001965"/>
    </source>
</evidence>
<gene>
    <name evidence="8" type="primary">rubA2</name>
    <name evidence="8" type="ORF">CI610_01491</name>
</gene>
<reference evidence="8" key="1">
    <citation type="journal article" date="2017" name="Appl. Environ. Microbiol.">
        <title>Molecular characterization of an Endozoicomonas-like organism causing infection in king scallop Pecten maximus L.</title>
        <authorList>
            <person name="Cano I."/>
            <person name="van Aerle R."/>
            <person name="Ross S."/>
            <person name="Verner-Jeffreys D.W."/>
            <person name="Paley R.K."/>
            <person name="Rimmer G."/>
            <person name="Ryder D."/>
            <person name="Hooper P."/>
            <person name="Stone D."/>
            <person name="Feist S.W."/>
        </authorList>
    </citation>
    <scope>NUCLEOTIDE SEQUENCE</scope>
</reference>
<accession>A0A2H9T8I3</accession>
<organism evidence="8">
    <name type="scientific">invertebrate metagenome</name>
    <dbReference type="NCBI Taxonomy" id="1711999"/>
    <lineage>
        <taxon>unclassified sequences</taxon>
        <taxon>metagenomes</taxon>
        <taxon>organismal metagenomes</taxon>
    </lineage>
</organism>
<dbReference type="InterPro" id="IPR050526">
    <property type="entry name" value="Rubredoxin_ET"/>
</dbReference>
<dbReference type="InterPro" id="IPR024934">
    <property type="entry name" value="Rubredoxin-like_dom"/>
</dbReference>
<dbReference type="SUPFAM" id="SSF57802">
    <property type="entry name" value="Rubredoxin-like"/>
    <property type="match status" value="1"/>
</dbReference>
<name>A0A2H9T8I3_9ZZZZ</name>
<comment type="similarity">
    <text evidence="2">Belongs to the rubredoxin family.</text>
</comment>
<evidence type="ECO:0000256" key="3">
    <source>
        <dbReference type="ARBA" id="ARBA00022448"/>
    </source>
</evidence>
<dbReference type="EMBL" id="NSIT01000062">
    <property type="protein sequence ID" value="PJE79550.1"/>
    <property type="molecule type" value="Genomic_DNA"/>
</dbReference>
<dbReference type="Pfam" id="PF00301">
    <property type="entry name" value="Rubredoxin"/>
    <property type="match status" value="1"/>
</dbReference>
<feature type="domain" description="Rubredoxin-like" evidence="7">
    <location>
        <begin position="1"/>
        <end position="52"/>
    </location>
</feature>
<evidence type="ECO:0000256" key="2">
    <source>
        <dbReference type="ARBA" id="ARBA00005337"/>
    </source>
</evidence>
<dbReference type="PROSITE" id="PS00202">
    <property type="entry name" value="RUBREDOXIN"/>
    <property type="match status" value="1"/>
</dbReference>
<dbReference type="InterPro" id="IPR018527">
    <property type="entry name" value="Rubredoxin_Fe_BS"/>
</dbReference>
<dbReference type="GO" id="GO:0009055">
    <property type="term" value="F:electron transfer activity"/>
    <property type="evidence" value="ECO:0007669"/>
    <property type="project" value="InterPro"/>
</dbReference>
<dbReference type="GO" id="GO:0005506">
    <property type="term" value="F:iron ion binding"/>
    <property type="evidence" value="ECO:0007669"/>
    <property type="project" value="InterPro"/>
</dbReference>
<dbReference type="PANTHER" id="PTHR47627">
    <property type="entry name" value="RUBREDOXIN"/>
    <property type="match status" value="1"/>
</dbReference>
<dbReference type="AlphaFoldDB" id="A0A2H9T8I3"/>
<evidence type="ECO:0000256" key="6">
    <source>
        <dbReference type="ARBA" id="ARBA00023004"/>
    </source>
</evidence>
<comment type="cofactor">
    <cofactor evidence="1">
        <name>Fe(3+)</name>
        <dbReference type="ChEBI" id="CHEBI:29034"/>
    </cofactor>
</comment>
<keyword evidence="5" id="KW-0249">Electron transport</keyword>
<dbReference type="PROSITE" id="PS50903">
    <property type="entry name" value="RUBREDOXIN_LIKE"/>
    <property type="match status" value="1"/>
</dbReference>
<proteinExistence type="inferred from homology"/>
<dbReference type="GO" id="GO:0043448">
    <property type="term" value="P:alkane catabolic process"/>
    <property type="evidence" value="ECO:0007669"/>
    <property type="project" value="TreeGrafter"/>
</dbReference>
<dbReference type="FunFam" id="2.20.28.10:FF:000001">
    <property type="entry name" value="Rubredoxin"/>
    <property type="match status" value="1"/>
</dbReference>
<dbReference type="InterPro" id="IPR024922">
    <property type="entry name" value="Rubredoxin"/>
</dbReference>
<keyword evidence="3" id="KW-0813">Transport</keyword>
<dbReference type="InterPro" id="IPR024935">
    <property type="entry name" value="Rubredoxin_dom"/>
</dbReference>
<dbReference type="Gene3D" id="2.20.28.10">
    <property type="match status" value="1"/>
</dbReference>
<keyword evidence="4" id="KW-0479">Metal-binding</keyword>